<dbReference type="GO" id="GO:0046872">
    <property type="term" value="F:metal ion binding"/>
    <property type="evidence" value="ECO:0007669"/>
    <property type="project" value="UniProtKB-KW"/>
</dbReference>
<gene>
    <name evidence="8" type="ORF">EJ03DRAFT_283244</name>
</gene>
<evidence type="ECO:0000313" key="8">
    <source>
        <dbReference type="EMBL" id="KAF2763862.1"/>
    </source>
</evidence>
<keyword evidence="6" id="KW-0408">Iron</keyword>
<dbReference type="Gene3D" id="3.60.130.10">
    <property type="entry name" value="Clavaminate synthase-like"/>
    <property type="match status" value="1"/>
</dbReference>
<evidence type="ECO:0000313" key="9">
    <source>
        <dbReference type="Proteomes" id="UP000799436"/>
    </source>
</evidence>
<keyword evidence="9" id="KW-1185">Reference proteome</keyword>
<dbReference type="Pfam" id="PF02668">
    <property type="entry name" value="TauD"/>
    <property type="match status" value="1"/>
</dbReference>
<evidence type="ECO:0000259" key="7">
    <source>
        <dbReference type="Pfam" id="PF02668"/>
    </source>
</evidence>
<proteinExistence type="inferred from homology"/>
<dbReference type="PANTHER" id="PTHR43779:SF2">
    <property type="entry name" value="ALPHA-KETOGLUTARATE-DEPENDENT XANTHINE DIOXYGENASE XAN1"/>
    <property type="match status" value="1"/>
</dbReference>
<organism evidence="8 9">
    <name type="scientific">Teratosphaeria nubilosa</name>
    <dbReference type="NCBI Taxonomy" id="161662"/>
    <lineage>
        <taxon>Eukaryota</taxon>
        <taxon>Fungi</taxon>
        <taxon>Dikarya</taxon>
        <taxon>Ascomycota</taxon>
        <taxon>Pezizomycotina</taxon>
        <taxon>Dothideomycetes</taxon>
        <taxon>Dothideomycetidae</taxon>
        <taxon>Mycosphaerellales</taxon>
        <taxon>Teratosphaeriaceae</taxon>
        <taxon>Teratosphaeria</taxon>
    </lineage>
</organism>
<dbReference type="SUPFAM" id="SSF51197">
    <property type="entry name" value="Clavaminate synthase-like"/>
    <property type="match status" value="1"/>
</dbReference>
<dbReference type="EMBL" id="ML995956">
    <property type="protein sequence ID" value="KAF2763862.1"/>
    <property type="molecule type" value="Genomic_DNA"/>
</dbReference>
<dbReference type="PANTHER" id="PTHR43779">
    <property type="entry name" value="DIOXYGENASE RV0097-RELATED"/>
    <property type="match status" value="1"/>
</dbReference>
<evidence type="ECO:0000256" key="1">
    <source>
        <dbReference type="ARBA" id="ARBA00001954"/>
    </source>
</evidence>
<dbReference type="OrthoDB" id="93019at2759"/>
<dbReference type="InterPro" id="IPR042098">
    <property type="entry name" value="TauD-like_sf"/>
</dbReference>
<evidence type="ECO:0000256" key="5">
    <source>
        <dbReference type="ARBA" id="ARBA00023002"/>
    </source>
</evidence>
<protein>
    <submittedName>
        <fullName evidence="8">Clavaminate synthase-like protein</fullName>
    </submittedName>
</protein>
<comment type="cofactor">
    <cofactor evidence="1">
        <name>Fe(2+)</name>
        <dbReference type="ChEBI" id="CHEBI:29033"/>
    </cofactor>
</comment>
<dbReference type="InterPro" id="IPR003819">
    <property type="entry name" value="TauD/TfdA-like"/>
</dbReference>
<keyword evidence="4" id="KW-0223">Dioxygenase</keyword>
<keyword evidence="3" id="KW-0479">Metal-binding</keyword>
<dbReference type="Proteomes" id="UP000799436">
    <property type="component" value="Unassembled WGS sequence"/>
</dbReference>
<comment type="similarity">
    <text evidence="2">Belongs to the TfdA dioxygenase family.</text>
</comment>
<accession>A0A6G1KU64</accession>
<name>A0A6G1KU64_9PEZI</name>
<evidence type="ECO:0000256" key="6">
    <source>
        <dbReference type="ARBA" id="ARBA00023004"/>
    </source>
</evidence>
<dbReference type="InterPro" id="IPR051178">
    <property type="entry name" value="TfdA_dioxygenase"/>
</dbReference>
<keyword evidence="5" id="KW-0560">Oxidoreductase</keyword>
<sequence>MAIQSKITVHKLAPPKGSNIDFGAEIRGADLENLNQTGFDVIRKALYENQVLIFKGQQNLSPKAQYELTRLFDPTVQAYGHGKTLDAKKSILHPDLKTIPHQPQVQVIGNGPVADFEGLKDITLKHPHHKTFHQSVISDEDDRHNTRFYRWHIDAALYDLNPPLVTSLMAVQVPKTQHQTLRYDDGSDDTFSVPRGSTAFVSSCRTYDLLSEPDKRFARTTKVQYAPHPYIWMSPAKSRSDGLGLVSEGQELPYSELPPIDREKVKILPMTWRNPVTGRLALQVHPSAVEKLHLEDGRVVEDLREVREIVHRLQRPGIAPELVFAVDWEEGDLALFNNHGVLHSVTGSFEPEEVRIFRQCNLAASQEPLGPLPEGVAAA</sequence>
<dbReference type="GO" id="GO:0051213">
    <property type="term" value="F:dioxygenase activity"/>
    <property type="evidence" value="ECO:0007669"/>
    <property type="project" value="UniProtKB-KW"/>
</dbReference>
<dbReference type="AlphaFoldDB" id="A0A6G1KU64"/>
<feature type="domain" description="TauD/TfdA-like" evidence="7">
    <location>
        <begin position="15"/>
        <end position="359"/>
    </location>
</feature>
<reference evidence="8" key="1">
    <citation type="journal article" date="2020" name="Stud. Mycol.">
        <title>101 Dothideomycetes genomes: a test case for predicting lifestyles and emergence of pathogens.</title>
        <authorList>
            <person name="Haridas S."/>
            <person name="Albert R."/>
            <person name="Binder M."/>
            <person name="Bloem J."/>
            <person name="Labutti K."/>
            <person name="Salamov A."/>
            <person name="Andreopoulos B."/>
            <person name="Baker S."/>
            <person name="Barry K."/>
            <person name="Bills G."/>
            <person name="Bluhm B."/>
            <person name="Cannon C."/>
            <person name="Castanera R."/>
            <person name="Culley D."/>
            <person name="Daum C."/>
            <person name="Ezra D."/>
            <person name="Gonzalez J."/>
            <person name="Henrissat B."/>
            <person name="Kuo A."/>
            <person name="Liang C."/>
            <person name="Lipzen A."/>
            <person name="Lutzoni F."/>
            <person name="Magnuson J."/>
            <person name="Mondo S."/>
            <person name="Nolan M."/>
            <person name="Ohm R."/>
            <person name="Pangilinan J."/>
            <person name="Park H.-J."/>
            <person name="Ramirez L."/>
            <person name="Alfaro M."/>
            <person name="Sun H."/>
            <person name="Tritt A."/>
            <person name="Yoshinaga Y."/>
            <person name="Zwiers L.-H."/>
            <person name="Turgeon B."/>
            <person name="Goodwin S."/>
            <person name="Spatafora J."/>
            <person name="Crous P."/>
            <person name="Grigoriev I."/>
        </authorList>
    </citation>
    <scope>NUCLEOTIDE SEQUENCE</scope>
    <source>
        <strain evidence="8">CBS 116005</strain>
    </source>
</reference>
<evidence type="ECO:0000256" key="2">
    <source>
        <dbReference type="ARBA" id="ARBA00005896"/>
    </source>
</evidence>
<evidence type="ECO:0000256" key="4">
    <source>
        <dbReference type="ARBA" id="ARBA00022964"/>
    </source>
</evidence>
<evidence type="ECO:0000256" key="3">
    <source>
        <dbReference type="ARBA" id="ARBA00022723"/>
    </source>
</evidence>